<dbReference type="SUPFAM" id="SSF53474">
    <property type="entry name" value="alpha/beta-Hydrolases"/>
    <property type="match status" value="1"/>
</dbReference>
<dbReference type="RefSeq" id="WP_069159523.1">
    <property type="nucleotide sequence ID" value="NZ_JBKXXQ010000005.1"/>
</dbReference>
<dbReference type="PANTHER" id="PTHR48081:SF13">
    <property type="entry name" value="ALPHA_BETA HYDROLASE"/>
    <property type="match status" value="1"/>
</dbReference>
<evidence type="ECO:0000313" key="4">
    <source>
        <dbReference type="EMBL" id="ODM02182.1"/>
    </source>
</evidence>
<dbReference type="InterPro" id="IPR001375">
    <property type="entry name" value="Peptidase_S9_cat"/>
</dbReference>
<protein>
    <submittedName>
        <fullName evidence="4">Acetyl esterase</fullName>
    </submittedName>
</protein>
<dbReference type="InterPro" id="IPR029058">
    <property type="entry name" value="AB_hydrolase_fold"/>
</dbReference>
<dbReference type="PANTHER" id="PTHR48081">
    <property type="entry name" value="AB HYDROLASE SUPERFAMILY PROTEIN C4A8.06C"/>
    <property type="match status" value="1"/>
</dbReference>
<dbReference type="Proteomes" id="UP000095003">
    <property type="component" value="Unassembled WGS sequence"/>
</dbReference>
<dbReference type="InterPro" id="IPR050300">
    <property type="entry name" value="GDXG_lipolytic_enzyme"/>
</dbReference>
<dbReference type="AlphaFoldDB" id="A0A1E3A0A2"/>
<feature type="domain" description="Peptidase S9 prolyl oligopeptidase catalytic" evidence="2">
    <location>
        <begin position="179"/>
        <end position="242"/>
    </location>
</feature>
<feature type="domain" description="BD-FAE-like" evidence="3">
    <location>
        <begin position="41"/>
        <end position="174"/>
    </location>
</feature>
<evidence type="ECO:0000313" key="5">
    <source>
        <dbReference type="Proteomes" id="UP000095003"/>
    </source>
</evidence>
<gene>
    <name evidence="4" type="primary">aes_2</name>
    <name evidence="4" type="ORF">BEH84_06325</name>
</gene>
<reference evidence="4 5" key="1">
    <citation type="submission" date="2016-07" db="EMBL/GenBank/DDBJ databases">
        <title>Characterization of isolates of Eisenbergiella tayi derived from blood cultures, using whole genome sequencing.</title>
        <authorList>
            <person name="Burdz T."/>
            <person name="Wiebe D."/>
            <person name="Huynh C."/>
            <person name="Bernard K."/>
        </authorList>
    </citation>
    <scope>NUCLEOTIDE SEQUENCE [LARGE SCALE GENOMIC DNA]</scope>
    <source>
        <strain evidence="4 5">NML 120489</strain>
    </source>
</reference>
<evidence type="ECO:0000256" key="1">
    <source>
        <dbReference type="ARBA" id="ARBA00022801"/>
    </source>
</evidence>
<sequence length="248" mass="28154">MKNYRKVKTAQKCWSLVTNITYATVPYWYNATYRDLRASIVMPKDRTDGKVYPLIIWICGGAFQVMDKDVWWPQWMELARRGVIVASIEYRTLNEAELPAALQDVKTAIRYFKGNAEKYAVDPDKVFISGESAGGALAVMAGVTEEEENRSGGEEKGSGVRGVIDFYGAVDLFSPKISENAPPFLIFHGTEDDLVDIEQSDKLYERLNEVGVRADYYVLEQEGHGADAFYQKEMMDIIYDFIISETEF</sequence>
<dbReference type="Pfam" id="PF20434">
    <property type="entry name" value="BD-FAE"/>
    <property type="match status" value="1"/>
</dbReference>
<organism evidence="4 5">
    <name type="scientific">Eisenbergiella tayi</name>
    <dbReference type="NCBI Taxonomy" id="1432052"/>
    <lineage>
        <taxon>Bacteria</taxon>
        <taxon>Bacillati</taxon>
        <taxon>Bacillota</taxon>
        <taxon>Clostridia</taxon>
        <taxon>Lachnospirales</taxon>
        <taxon>Lachnospiraceae</taxon>
        <taxon>Eisenbergiella</taxon>
    </lineage>
</organism>
<comment type="caution">
    <text evidence="4">The sequence shown here is derived from an EMBL/GenBank/DDBJ whole genome shotgun (WGS) entry which is preliminary data.</text>
</comment>
<dbReference type="EMBL" id="MCGI01000010">
    <property type="protein sequence ID" value="ODM02182.1"/>
    <property type="molecule type" value="Genomic_DNA"/>
</dbReference>
<keyword evidence="1" id="KW-0378">Hydrolase</keyword>
<dbReference type="Pfam" id="PF00326">
    <property type="entry name" value="Peptidase_S9"/>
    <property type="match status" value="1"/>
</dbReference>
<dbReference type="Gene3D" id="3.40.50.1820">
    <property type="entry name" value="alpha/beta hydrolase"/>
    <property type="match status" value="1"/>
</dbReference>
<proteinExistence type="predicted"/>
<evidence type="ECO:0000259" key="3">
    <source>
        <dbReference type="Pfam" id="PF20434"/>
    </source>
</evidence>
<dbReference type="GeneID" id="93304308"/>
<dbReference type="GO" id="GO:0008236">
    <property type="term" value="F:serine-type peptidase activity"/>
    <property type="evidence" value="ECO:0007669"/>
    <property type="project" value="InterPro"/>
</dbReference>
<dbReference type="InterPro" id="IPR049492">
    <property type="entry name" value="BD-FAE-like_dom"/>
</dbReference>
<name>A0A1E3A0A2_9FIRM</name>
<dbReference type="GO" id="GO:0006508">
    <property type="term" value="P:proteolysis"/>
    <property type="evidence" value="ECO:0007669"/>
    <property type="project" value="InterPro"/>
</dbReference>
<evidence type="ECO:0000259" key="2">
    <source>
        <dbReference type="Pfam" id="PF00326"/>
    </source>
</evidence>
<accession>A0A1E3A0A2</accession>